<feature type="compositionally biased region" description="Pro residues" evidence="5">
    <location>
        <begin position="99"/>
        <end position="109"/>
    </location>
</feature>
<dbReference type="PROSITE" id="PS00028">
    <property type="entry name" value="ZINC_FINGER_C2H2_1"/>
    <property type="match status" value="1"/>
</dbReference>
<keyword evidence="3" id="KW-0862">Zinc</keyword>
<evidence type="ECO:0000256" key="5">
    <source>
        <dbReference type="SAM" id="MobiDB-lite"/>
    </source>
</evidence>
<evidence type="ECO:0000313" key="8">
    <source>
        <dbReference type="Proteomes" id="UP001303473"/>
    </source>
</evidence>
<dbReference type="InterPro" id="IPR007529">
    <property type="entry name" value="Znf_HIT"/>
</dbReference>
<dbReference type="PROSITE" id="PS51083">
    <property type="entry name" value="ZF_HIT"/>
    <property type="match status" value="1"/>
</dbReference>
<dbReference type="Proteomes" id="UP001303473">
    <property type="component" value="Unassembled WGS sequence"/>
</dbReference>
<organism evidence="7 8">
    <name type="scientific">Diplogelasinospora grovesii</name>
    <dbReference type="NCBI Taxonomy" id="303347"/>
    <lineage>
        <taxon>Eukaryota</taxon>
        <taxon>Fungi</taxon>
        <taxon>Dikarya</taxon>
        <taxon>Ascomycota</taxon>
        <taxon>Pezizomycotina</taxon>
        <taxon>Sordariomycetes</taxon>
        <taxon>Sordariomycetidae</taxon>
        <taxon>Sordariales</taxon>
        <taxon>Diplogelasinosporaceae</taxon>
        <taxon>Diplogelasinospora</taxon>
    </lineage>
</organism>
<evidence type="ECO:0000256" key="3">
    <source>
        <dbReference type="ARBA" id="ARBA00022833"/>
    </source>
</evidence>
<feature type="domain" description="HIT-type" evidence="6">
    <location>
        <begin position="63"/>
        <end position="96"/>
    </location>
</feature>
<dbReference type="CDD" id="cd23024">
    <property type="entry name" value="zf-HIT_ZNHIT2-3"/>
    <property type="match status" value="1"/>
</dbReference>
<name>A0AAN6NL90_9PEZI</name>
<evidence type="ECO:0000256" key="4">
    <source>
        <dbReference type="PROSITE-ProRule" id="PRU00453"/>
    </source>
</evidence>
<dbReference type="PANTHER" id="PTHR13483:SF11">
    <property type="entry name" value="ZINC FINGER HIT DOMAIN-CONTAINING PROTEIN 3"/>
    <property type="match status" value="1"/>
</dbReference>
<dbReference type="Gene3D" id="3.30.60.190">
    <property type="match status" value="1"/>
</dbReference>
<dbReference type="EMBL" id="MU853752">
    <property type="protein sequence ID" value="KAK3946088.1"/>
    <property type="molecule type" value="Genomic_DNA"/>
</dbReference>
<dbReference type="GO" id="GO:0048254">
    <property type="term" value="P:snoRNA localization"/>
    <property type="evidence" value="ECO:0007669"/>
    <property type="project" value="TreeGrafter"/>
</dbReference>
<dbReference type="PANTHER" id="PTHR13483">
    <property type="entry name" value="BOX C_D SNORNA PROTEIN 1-RELATED"/>
    <property type="match status" value="1"/>
</dbReference>
<dbReference type="GO" id="GO:0000492">
    <property type="term" value="P:box C/D snoRNP assembly"/>
    <property type="evidence" value="ECO:0007669"/>
    <property type="project" value="TreeGrafter"/>
</dbReference>
<feature type="region of interest" description="Disordered" evidence="5">
    <location>
        <begin position="90"/>
        <end position="127"/>
    </location>
</feature>
<feature type="region of interest" description="Disordered" evidence="5">
    <location>
        <begin position="1"/>
        <end position="63"/>
    </location>
</feature>
<evidence type="ECO:0000259" key="6">
    <source>
        <dbReference type="PROSITE" id="PS51083"/>
    </source>
</evidence>
<dbReference type="GO" id="GO:0070761">
    <property type="term" value="C:pre-snoRNP complex"/>
    <property type="evidence" value="ECO:0007669"/>
    <property type="project" value="TreeGrafter"/>
</dbReference>
<dbReference type="Pfam" id="PF04438">
    <property type="entry name" value="zf-HIT"/>
    <property type="match status" value="1"/>
</dbReference>
<keyword evidence="2 4" id="KW-0863">Zinc-finger</keyword>
<reference evidence="8" key="1">
    <citation type="journal article" date="2023" name="Mol. Phylogenet. Evol.">
        <title>Genome-scale phylogeny and comparative genomics of the fungal order Sordariales.</title>
        <authorList>
            <person name="Hensen N."/>
            <person name="Bonometti L."/>
            <person name="Westerberg I."/>
            <person name="Brannstrom I.O."/>
            <person name="Guillou S."/>
            <person name="Cros-Aarteil S."/>
            <person name="Calhoun S."/>
            <person name="Haridas S."/>
            <person name="Kuo A."/>
            <person name="Mondo S."/>
            <person name="Pangilinan J."/>
            <person name="Riley R."/>
            <person name="LaButti K."/>
            <person name="Andreopoulos B."/>
            <person name="Lipzen A."/>
            <person name="Chen C."/>
            <person name="Yan M."/>
            <person name="Daum C."/>
            <person name="Ng V."/>
            <person name="Clum A."/>
            <person name="Steindorff A."/>
            <person name="Ohm R.A."/>
            <person name="Martin F."/>
            <person name="Silar P."/>
            <person name="Natvig D.O."/>
            <person name="Lalanne C."/>
            <person name="Gautier V."/>
            <person name="Ament-Velasquez S.L."/>
            <person name="Kruys A."/>
            <person name="Hutchinson M.I."/>
            <person name="Powell A.J."/>
            <person name="Barry K."/>
            <person name="Miller A.N."/>
            <person name="Grigoriev I.V."/>
            <person name="Debuchy R."/>
            <person name="Gladieux P."/>
            <person name="Hiltunen Thoren M."/>
            <person name="Johannesson H."/>
        </authorList>
    </citation>
    <scope>NUCLEOTIDE SEQUENCE [LARGE SCALE GENOMIC DNA]</scope>
    <source>
        <strain evidence="8">CBS 340.73</strain>
    </source>
</reference>
<keyword evidence="8" id="KW-1185">Reference proteome</keyword>
<dbReference type="GO" id="GO:0000463">
    <property type="term" value="P:maturation of LSU-rRNA from tricistronic rRNA transcript (SSU-rRNA, 5.8S rRNA, LSU-rRNA)"/>
    <property type="evidence" value="ECO:0007669"/>
    <property type="project" value="TreeGrafter"/>
</dbReference>
<dbReference type="GO" id="GO:0008270">
    <property type="term" value="F:zinc ion binding"/>
    <property type="evidence" value="ECO:0007669"/>
    <property type="project" value="UniProtKB-UniRule"/>
</dbReference>
<evidence type="ECO:0000313" key="7">
    <source>
        <dbReference type="EMBL" id="KAK3946088.1"/>
    </source>
</evidence>
<dbReference type="InterPro" id="IPR013087">
    <property type="entry name" value="Znf_C2H2_type"/>
</dbReference>
<dbReference type="AlphaFoldDB" id="A0AAN6NL90"/>
<comment type="caution">
    <text evidence="7">The sequence shown here is derived from an EMBL/GenBank/DDBJ whole genome shotgun (WGS) entry which is preliminary data.</text>
</comment>
<dbReference type="GO" id="GO:0005634">
    <property type="term" value="C:nucleus"/>
    <property type="evidence" value="ECO:0007669"/>
    <property type="project" value="TreeGrafter"/>
</dbReference>
<protein>
    <submittedName>
        <fullName evidence="7">Protein HIT1</fullName>
    </submittedName>
</protein>
<evidence type="ECO:0000256" key="2">
    <source>
        <dbReference type="ARBA" id="ARBA00022771"/>
    </source>
</evidence>
<keyword evidence="1" id="KW-0479">Metal-binding</keyword>
<gene>
    <name evidence="7" type="ORF">QBC46DRAFT_414799</name>
</gene>
<feature type="compositionally biased region" description="Polar residues" evidence="5">
    <location>
        <begin position="1"/>
        <end position="22"/>
    </location>
</feature>
<feature type="region of interest" description="Disordered" evidence="5">
    <location>
        <begin position="157"/>
        <end position="205"/>
    </location>
</feature>
<dbReference type="SUPFAM" id="SSF144232">
    <property type="entry name" value="HIT/MYND zinc finger-like"/>
    <property type="match status" value="1"/>
</dbReference>
<accession>A0AAN6NL90</accession>
<proteinExistence type="predicted"/>
<evidence type="ECO:0000256" key="1">
    <source>
        <dbReference type="ARBA" id="ARBA00022723"/>
    </source>
</evidence>
<dbReference type="InterPro" id="IPR051639">
    <property type="entry name" value="BCD1"/>
</dbReference>
<sequence length="278" mass="30414">MDPSQAQEEGSALSAVQKNTNAEPEPQPHETTTSAAPASGDGITSDDAPPDNTAPQTRAPKLCGVCNKEQGKYKCPRCTMPYCSVACNKIHKENHPPDDQTPPAEPPKPTQLAPEQPRQQTEDDPYKVLLDHESEFQRLFSRYPGLEGRLARIYQFTLPPTDNPSSSSDLGSSKGGGLPNKRQVLATYGSGNGHQKKQQPWTREVGLRKGVEALREARTDPQDVGEGVREFCQLVLFLLKKQAAEGKAPDATTMVTQEVKSEEAKTIEKLLREEGGER</sequence>